<comment type="caution">
    <text evidence="1">The sequence shown here is derived from an EMBL/GenBank/DDBJ whole genome shotgun (WGS) entry which is preliminary data.</text>
</comment>
<protein>
    <submittedName>
        <fullName evidence="1">Uncharacterized protein</fullName>
    </submittedName>
</protein>
<dbReference type="EMBL" id="LAZR01004016">
    <property type="protein sequence ID" value="KKN12587.1"/>
    <property type="molecule type" value="Genomic_DNA"/>
</dbReference>
<proteinExistence type="predicted"/>
<sequence length="32" mass="3623">MKAEKNNNKQINLVLKLGKRGQKTKGEVKTLL</sequence>
<accession>A0A0F9NKP0</accession>
<name>A0A0F9NKP0_9ZZZZ</name>
<gene>
    <name evidence="1" type="ORF">LCGC14_1014940</name>
</gene>
<reference evidence="1" key="1">
    <citation type="journal article" date="2015" name="Nature">
        <title>Complex archaea that bridge the gap between prokaryotes and eukaryotes.</title>
        <authorList>
            <person name="Spang A."/>
            <person name="Saw J.H."/>
            <person name="Jorgensen S.L."/>
            <person name="Zaremba-Niedzwiedzka K."/>
            <person name="Martijn J."/>
            <person name="Lind A.E."/>
            <person name="van Eijk R."/>
            <person name="Schleper C."/>
            <person name="Guy L."/>
            <person name="Ettema T.J."/>
        </authorList>
    </citation>
    <scope>NUCLEOTIDE SEQUENCE</scope>
</reference>
<organism evidence="1">
    <name type="scientific">marine sediment metagenome</name>
    <dbReference type="NCBI Taxonomy" id="412755"/>
    <lineage>
        <taxon>unclassified sequences</taxon>
        <taxon>metagenomes</taxon>
        <taxon>ecological metagenomes</taxon>
    </lineage>
</organism>
<evidence type="ECO:0000313" key="1">
    <source>
        <dbReference type="EMBL" id="KKN12587.1"/>
    </source>
</evidence>
<dbReference type="AlphaFoldDB" id="A0A0F9NKP0"/>